<dbReference type="AlphaFoldDB" id="A0A2G9YSR0"/>
<evidence type="ECO:0000256" key="1">
    <source>
        <dbReference type="ARBA" id="ARBA00004651"/>
    </source>
</evidence>
<evidence type="ECO:0000259" key="11">
    <source>
        <dbReference type="Pfam" id="PF02096"/>
    </source>
</evidence>
<sequence>MELLINIFNTVLYQPLFNALILLYEYLPGRDFGIAVVVLTVVIRLVLYPLMAQSIKSQKALSELQPKIQEIQQKYKDNREQQSKEMMGLYQKEKINPFGGCLPLLIQLPILIALYRVFWQGLQPEAMSLLYNFVPNPGTINPTFLGLVNLGEASLASAVLAGIVQFFQSKMMIPKTKKPKLGDKTSQFSDMMQKQMLYFFPIFTVFILWRLPAAIALYWVVTALFSIGQQYLIFKKTYAQPN</sequence>
<proteinExistence type="inferred from homology"/>
<dbReference type="PANTHER" id="PTHR12428">
    <property type="entry name" value="OXA1"/>
    <property type="match status" value="1"/>
</dbReference>
<evidence type="ECO:0000256" key="4">
    <source>
        <dbReference type="ARBA" id="ARBA00022692"/>
    </source>
</evidence>
<dbReference type="NCBIfam" id="TIGR03592">
    <property type="entry name" value="yidC_oxa1_cterm"/>
    <property type="match status" value="1"/>
</dbReference>
<evidence type="ECO:0000256" key="7">
    <source>
        <dbReference type="ARBA" id="ARBA00023136"/>
    </source>
</evidence>
<keyword evidence="6 10" id="KW-1133">Transmembrane helix</keyword>
<keyword evidence="7 10" id="KW-0472">Membrane</keyword>
<comment type="caution">
    <text evidence="12">The sequence shown here is derived from an EMBL/GenBank/DDBJ whole genome shotgun (WGS) entry which is preliminary data.</text>
</comment>
<dbReference type="InterPro" id="IPR028055">
    <property type="entry name" value="YidC/Oxa/ALB_C"/>
</dbReference>
<feature type="transmembrane region" description="Helical" evidence="10">
    <location>
        <begin position="7"/>
        <end position="26"/>
    </location>
</feature>
<protein>
    <recommendedName>
        <fullName evidence="11">Membrane insertase YidC/Oxa/ALB C-terminal domain-containing protein</fullName>
    </recommendedName>
</protein>
<comment type="similarity">
    <text evidence="9">Belongs to the OXA1/ALB3/YidC family.</text>
</comment>
<evidence type="ECO:0000313" key="12">
    <source>
        <dbReference type="EMBL" id="PIP22284.1"/>
    </source>
</evidence>
<keyword evidence="4 9" id="KW-0812">Transmembrane</keyword>
<evidence type="ECO:0000256" key="6">
    <source>
        <dbReference type="ARBA" id="ARBA00022989"/>
    </source>
</evidence>
<feature type="transmembrane region" description="Helical" evidence="10">
    <location>
        <begin position="32"/>
        <end position="51"/>
    </location>
</feature>
<evidence type="ECO:0000256" key="5">
    <source>
        <dbReference type="ARBA" id="ARBA00022927"/>
    </source>
</evidence>
<dbReference type="GO" id="GO:0032977">
    <property type="term" value="F:membrane insertase activity"/>
    <property type="evidence" value="ECO:0007669"/>
    <property type="project" value="InterPro"/>
</dbReference>
<dbReference type="CDD" id="cd20070">
    <property type="entry name" value="5TM_YidC_Alb3"/>
    <property type="match status" value="1"/>
</dbReference>
<keyword evidence="8" id="KW-0143">Chaperone</keyword>
<evidence type="ECO:0000256" key="2">
    <source>
        <dbReference type="ARBA" id="ARBA00022448"/>
    </source>
</evidence>
<dbReference type="InterPro" id="IPR047196">
    <property type="entry name" value="YidC_ALB_C"/>
</dbReference>
<evidence type="ECO:0000256" key="10">
    <source>
        <dbReference type="SAM" id="Phobius"/>
    </source>
</evidence>
<dbReference type="GO" id="GO:0015031">
    <property type="term" value="P:protein transport"/>
    <property type="evidence" value="ECO:0007669"/>
    <property type="project" value="UniProtKB-KW"/>
</dbReference>
<evidence type="ECO:0000256" key="3">
    <source>
        <dbReference type="ARBA" id="ARBA00022475"/>
    </source>
</evidence>
<gene>
    <name evidence="12" type="ORF">COX38_01485</name>
</gene>
<dbReference type="GO" id="GO:0051205">
    <property type="term" value="P:protein insertion into membrane"/>
    <property type="evidence" value="ECO:0007669"/>
    <property type="project" value="TreeGrafter"/>
</dbReference>
<dbReference type="Proteomes" id="UP000229054">
    <property type="component" value="Unassembled WGS sequence"/>
</dbReference>
<accession>A0A2G9YSR0</accession>
<name>A0A2G9YSR0_9BACT</name>
<dbReference type="PANTHER" id="PTHR12428:SF65">
    <property type="entry name" value="CYTOCHROME C OXIDASE ASSEMBLY PROTEIN COX18, MITOCHONDRIAL"/>
    <property type="match status" value="1"/>
</dbReference>
<dbReference type="GO" id="GO:0005886">
    <property type="term" value="C:plasma membrane"/>
    <property type="evidence" value="ECO:0007669"/>
    <property type="project" value="UniProtKB-SubCell"/>
</dbReference>
<feature type="transmembrane region" description="Helical" evidence="10">
    <location>
        <begin position="144"/>
        <end position="167"/>
    </location>
</feature>
<organism evidence="12 13">
    <name type="scientific">Candidatus Nealsonbacteria bacterium CG23_combo_of_CG06-09_8_20_14_all_39_25</name>
    <dbReference type="NCBI Taxonomy" id="1974723"/>
    <lineage>
        <taxon>Bacteria</taxon>
        <taxon>Candidatus Nealsoniibacteriota</taxon>
    </lineage>
</organism>
<feature type="transmembrane region" description="Helical" evidence="10">
    <location>
        <begin position="95"/>
        <end position="118"/>
    </location>
</feature>
<comment type="subcellular location">
    <subcellularLocation>
        <location evidence="1">Cell membrane</location>
        <topology evidence="1">Multi-pass membrane protein</topology>
    </subcellularLocation>
    <subcellularLocation>
        <location evidence="9">Membrane</location>
        <topology evidence="9">Multi-pass membrane protein</topology>
    </subcellularLocation>
</comment>
<reference evidence="12 13" key="1">
    <citation type="submission" date="2017-09" db="EMBL/GenBank/DDBJ databases">
        <title>Depth-based differentiation of microbial function through sediment-hosted aquifers and enrichment of novel symbionts in the deep terrestrial subsurface.</title>
        <authorList>
            <person name="Probst A.J."/>
            <person name="Ladd B."/>
            <person name="Jarett J.K."/>
            <person name="Geller-Mcgrath D.E."/>
            <person name="Sieber C.M."/>
            <person name="Emerson J.B."/>
            <person name="Anantharaman K."/>
            <person name="Thomas B.C."/>
            <person name="Malmstrom R."/>
            <person name="Stieglmeier M."/>
            <person name="Klingl A."/>
            <person name="Woyke T."/>
            <person name="Ryan C.M."/>
            <person name="Banfield J.F."/>
        </authorList>
    </citation>
    <scope>NUCLEOTIDE SEQUENCE [LARGE SCALE GENOMIC DNA]</scope>
    <source>
        <strain evidence="12">CG23_combo_of_CG06-09_8_20_14_all_39_25</strain>
    </source>
</reference>
<keyword evidence="2" id="KW-0813">Transport</keyword>
<keyword evidence="5" id="KW-0653">Protein transport</keyword>
<dbReference type="Pfam" id="PF02096">
    <property type="entry name" value="60KD_IMP"/>
    <property type="match status" value="1"/>
</dbReference>
<dbReference type="InterPro" id="IPR001708">
    <property type="entry name" value="YidC/ALB3/OXA1/COX18"/>
</dbReference>
<dbReference type="EMBL" id="PCRN01000059">
    <property type="protein sequence ID" value="PIP22284.1"/>
    <property type="molecule type" value="Genomic_DNA"/>
</dbReference>
<feature type="domain" description="Membrane insertase YidC/Oxa/ALB C-terminal" evidence="11">
    <location>
        <begin position="32"/>
        <end position="234"/>
    </location>
</feature>
<evidence type="ECO:0000256" key="9">
    <source>
        <dbReference type="RuleBase" id="RU003945"/>
    </source>
</evidence>
<feature type="transmembrane region" description="Helical" evidence="10">
    <location>
        <begin position="197"/>
        <end position="221"/>
    </location>
</feature>
<evidence type="ECO:0000256" key="8">
    <source>
        <dbReference type="ARBA" id="ARBA00023186"/>
    </source>
</evidence>
<keyword evidence="3" id="KW-1003">Cell membrane</keyword>
<evidence type="ECO:0000313" key="13">
    <source>
        <dbReference type="Proteomes" id="UP000229054"/>
    </source>
</evidence>